<accession>A0A679DYH5</accession>
<organismHost>
    <name type="scientific">Aedes pseudoscutellaris</name>
    <name type="common">Mosquito</name>
    <name type="synonym">Stegomyia pseudoscutellaris</name>
    <dbReference type="NCBI Taxonomy" id="316597"/>
</organismHost>
<name>A0A679DYH5_APRV</name>
<protein>
    <submittedName>
        <fullName evidence="1">VP8</fullName>
    </submittedName>
</protein>
<evidence type="ECO:0000313" key="1">
    <source>
        <dbReference type="EMBL" id="BBN21023.1"/>
    </source>
</evidence>
<dbReference type="EMBL" id="LC496855">
    <property type="protein sequence ID" value="BBN21023.1"/>
    <property type="molecule type" value="Genomic_RNA"/>
</dbReference>
<reference evidence="1" key="1">
    <citation type="journal article" date="2020" name="Viruses">
        <title>Entomological Assessment of the Status and Risk of Mosquito-borne Arboviral Transmission in Ghana.</title>
        <authorList>
            <person name="Amoa-Bosompem M."/>
            <person name="Kobayashi D."/>
            <person name="Murota K."/>
            <person name="Faizah A.N."/>
            <person name="Itokawa K."/>
            <person name="Fujita R."/>
            <person name="Osei J.H.N."/>
            <person name="Agbosu E."/>
            <person name="Pratt D."/>
            <person name="Kimura S."/>
            <person name="Kwofie K.D."/>
            <person name="Ohashi M."/>
            <person name="Bonney J.H.K."/>
            <person name="Dadzie S."/>
            <person name="Sasaki T."/>
            <person name="Ohta N."/>
            <person name="Isawa H."/>
            <person name="Sawabe K."/>
            <person name="Iwanaga S."/>
        </authorList>
    </citation>
    <scope>NUCLEOTIDE SEQUENCE</scope>
    <source>
        <strain evidence="1">15AC18</strain>
    </source>
</reference>
<organism evidence="1">
    <name type="scientific">Aedes pseudoscutellaris reovirus</name>
    <name type="common">ApRV</name>
    <dbReference type="NCBI Taxonomy" id="341721"/>
    <lineage>
        <taxon>Viruses</taxon>
        <taxon>Riboviria</taxon>
        <taxon>Orthornavirae</taxon>
        <taxon>Duplornaviricota</taxon>
        <taxon>Resentoviricetes</taxon>
        <taxon>Reovirales</taxon>
        <taxon>Spinareoviridae</taxon>
        <taxon>Dinovernavirus</taxon>
    </lineage>
</organism>
<sequence>MAKQLRVTLDQTLTQTTKRVDEDNDETNKPIQIKDIKDIQREINCIQVDSFDDTTVRCEFQKQFRQLITYPVHIFNIHNGISFTQIEIIIQEINDSRVSILIICIDTNLFSKHLAEILSTKAILIFAFKPIWIGKAFDFLLDSGVLIEPITHEQINFDEIIEQIEKRNTNDSVNVYNVQGGVVSVLQSGTIVGTVSDNQEFHHITPVLCNNTLENTIPDMSDDVNIIDAVNNRDLRVFLPSVTSNIEESFRSQELPKHFESFQCDPRTIKFVSQIHDISYRTGRRIQEYRPVTVIPDNIKNAKYQNIQYAILGNVLLMVPYDDVFHMFEEYSLDLASVGFALSIN</sequence>
<proteinExistence type="predicted"/>